<keyword evidence="7" id="KW-0005">Acetoin biosynthesis</keyword>
<dbReference type="EMBL" id="JASUXU010000082">
    <property type="protein sequence ID" value="KAK0309183.1"/>
    <property type="molecule type" value="Genomic_DNA"/>
</dbReference>
<dbReference type="SUPFAM" id="SSF117856">
    <property type="entry name" value="AF0104/ALDC/Ptd012-like"/>
    <property type="match status" value="1"/>
</dbReference>
<dbReference type="InterPro" id="IPR005128">
    <property type="entry name" value="Acetolactate_a_deCO2ase"/>
</dbReference>
<keyword evidence="8" id="KW-0456">Lyase</keyword>
<comment type="similarity">
    <text evidence="3">Belongs to the alpha-acetolactate decarboxylase family.</text>
</comment>
<dbReference type="Gene3D" id="3.30.1330.80">
    <property type="entry name" value="Hypothetical protein, similar to alpha- acetolactate decarboxylase, domain 2"/>
    <property type="match status" value="2"/>
</dbReference>
<name>A0AAN6J6N8_9PEZI</name>
<evidence type="ECO:0000256" key="6">
    <source>
        <dbReference type="ARBA" id="ARBA00022793"/>
    </source>
</evidence>
<organism evidence="9 10">
    <name type="scientific">Friedmanniomyces endolithicus</name>
    <dbReference type="NCBI Taxonomy" id="329885"/>
    <lineage>
        <taxon>Eukaryota</taxon>
        <taxon>Fungi</taxon>
        <taxon>Dikarya</taxon>
        <taxon>Ascomycota</taxon>
        <taxon>Pezizomycotina</taxon>
        <taxon>Dothideomycetes</taxon>
        <taxon>Dothideomycetidae</taxon>
        <taxon>Mycosphaerellales</taxon>
        <taxon>Teratosphaeriaceae</taxon>
        <taxon>Friedmanniomyces</taxon>
    </lineage>
</organism>
<proteinExistence type="inferred from homology"/>
<evidence type="ECO:0000256" key="1">
    <source>
        <dbReference type="ARBA" id="ARBA00001784"/>
    </source>
</evidence>
<dbReference type="AlphaFoldDB" id="A0AAN6J6N8"/>
<dbReference type="GO" id="GO:0047605">
    <property type="term" value="F:acetolactate decarboxylase activity"/>
    <property type="evidence" value="ECO:0007669"/>
    <property type="project" value="UniProtKB-EC"/>
</dbReference>
<accession>A0AAN6J6N8</accession>
<dbReference type="EC" id="4.1.1.5" evidence="4"/>
<comment type="pathway">
    <text evidence="2">Polyol metabolism; (R,R)-butane-2,3-diol biosynthesis; (R,R)-butane-2,3-diol from pyruvate: step 2/3.</text>
</comment>
<evidence type="ECO:0000256" key="3">
    <source>
        <dbReference type="ARBA" id="ARBA00007106"/>
    </source>
</evidence>
<evidence type="ECO:0000256" key="5">
    <source>
        <dbReference type="ARBA" id="ARBA00020164"/>
    </source>
</evidence>
<dbReference type="PANTHER" id="PTHR35524:SF1">
    <property type="entry name" value="ALPHA-ACETOLACTATE DECARBOXYLASE"/>
    <property type="match status" value="1"/>
</dbReference>
<sequence length="237" mass="26391">MAPSIPNDIYQYSLRSAYNSGLKDGGPPVAFLTNHGTHGFGVFEAEEDDDGNEQPPKDMIQVDSVAYSFDKDGSAEKADKQDQMPFTMVTVFQPAQRVKPPTGTTHKRVLELFAGRAKNTPLSFRITGAFKYINTQQATYWDVKGTIFGFCVPVWQKEVSGEGLQSCYLSDDKKRGGRVLDFEMGDGAVLDYGKCGRFHLGFPQGDEYEQLRLQYGTAVVFDARFKNMTGADIRHAR</sequence>
<dbReference type="Proteomes" id="UP001168146">
    <property type="component" value="Unassembled WGS sequence"/>
</dbReference>
<dbReference type="Pfam" id="PF03306">
    <property type="entry name" value="AAL_decarboxy"/>
    <property type="match status" value="1"/>
</dbReference>
<dbReference type="PANTHER" id="PTHR35524">
    <property type="entry name" value="ALPHA-ACETOLACTATE DECARBOXYLASE"/>
    <property type="match status" value="1"/>
</dbReference>
<evidence type="ECO:0000313" key="9">
    <source>
        <dbReference type="EMBL" id="KAK0309183.1"/>
    </source>
</evidence>
<evidence type="ECO:0000313" key="10">
    <source>
        <dbReference type="Proteomes" id="UP001168146"/>
    </source>
</evidence>
<reference evidence="9" key="1">
    <citation type="submission" date="2021-12" db="EMBL/GenBank/DDBJ databases">
        <title>Black yeast isolated from Biological Soil Crust.</title>
        <authorList>
            <person name="Kurbessoian T."/>
        </authorList>
    </citation>
    <scope>NUCLEOTIDE SEQUENCE</scope>
    <source>
        <strain evidence="9">CCFEE 5208</strain>
    </source>
</reference>
<dbReference type="GO" id="GO:0045151">
    <property type="term" value="P:acetoin biosynthetic process"/>
    <property type="evidence" value="ECO:0007669"/>
    <property type="project" value="UniProtKB-KW"/>
</dbReference>
<comment type="catalytic activity">
    <reaction evidence="1">
        <text>(2S)-2-acetolactate + H(+) = (R)-acetoin + CO2</text>
        <dbReference type="Rhea" id="RHEA:21580"/>
        <dbReference type="ChEBI" id="CHEBI:15378"/>
        <dbReference type="ChEBI" id="CHEBI:15686"/>
        <dbReference type="ChEBI" id="CHEBI:16526"/>
        <dbReference type="ChEBI" id="CHEBI:58476"/>
        <dbReference type="EC" id="4.1.1.5"/>
    </reaction>
</comment>
<evidence type="ECO:0000256" key="8">
    <source>
        <dbReference type="ARBA" id="ARBA00023239"/>
    </source>
</evidence>
<protein>
    <recommendedName>
        <fullName evidence="5">Alpha-acetolactate decarboxylase</fullName>
        <ecNumber evidence="4">4.1.1.5</ecNumber>
    </recommendedName>
</protein>
<comment type="caution">
    <text evidence="9">The sequence shown here is derived from an EMBL/GenBank/DDBJ whole genome shotgun (WGS) entry which is preliminary data.</text>
</comment>
<gene>
    <name evidence="9" type="ORF">LTR82_015235</name>
</gene>
<evidence type="ECO:0000256" key="7">
    <source>
        <dbReference type="ARBA" id="ARBA00023061"/>
    </source>
</evidence>
<evidence type="ECO:0000256" key="2">
    <source>
        <dbReference type="ARBA" id="ARBA00005170"/>
    </source>
</evidence>
<keyword evidence="6" id="KW-0210">Decarboxylase</keyword>
<evidence type="ECO:0000256" key="4">
    <source>
        <dbReference type="ARBA" id="ARBA00013204"/>
    </source>
</evidence>